<dbReference type="InterPro" id="IPR022156">
    <property type="entry name" value="Uncharacterised_YfbK_N"/>
</dbReference>
<sequence>MYKHLLIVTAILALNPGCAREQFDDTSKHAEATEAAATTGQVSPPRLLPAPATEYHEVASAADQAAVSFTVGYAPVMKARMATSANLADSGGHGFWQQQDTENYLAFSDNLIQSVVTHPVSTFSVDVDTAAYSNVRRMLVREGRLPPAAAVKAEEFINYFDYGYDAPRSGDAPFSIQTGLAQAPWNAKTQLLRIGLQGYEQIQAERPAANLVFLIDVSGSMQAPFKLGLVKSSLRLLVNQLRAQDRIALVVYAGAAGLVLESTPGDQRATIMAAIDGLEAGGSTNGEAGIRLAYDVAAQHLIAEGINRVLIASDGDLNVGTTNIEALQELVSREKQRGIALSTLGFGSGNYNYALMEQIADKGDGNAAYIDNLKEAHKVLVRELGSTLQTIASDVKIQVEFNPALVSEYRLIGYENRLLAREDFSNDKVDAGDIGAGHTVTALYEVVMKGSGGERLEQLRYGAPDSATEAAEFSGELAFVRLRYKNPGEQDSRELMRVIETSEAGGSMAEMDDDYRFAVAVAGFAQLLRGGKYTGDWNYNSLLTLLDDLRGSDPYGYRGEMKALVELSRDLSGTNIL</sequence>
<dbReference type="PANTHER" id="PTHR10579:SF43">
    <property type="entry name" value="ZINC FINGER (C3HC4-TYPE RING FINGER) FAMILY PROTEIN"/>
    <property type="match status" value="1"/>
</dbReference>
<gene>
    <name evidence="3" type="ORF">EYC98_09635</name>
</gene>
<dbReference type="Gene3D" id="3.40.50.410">
    <property type="entry name" value="von Willebrand factor, type A domain"/>
    <property type="match status" value="1"/>
</dbReference>
<dbReference type="PROSITE" id="PS50234">
    <property type="entry name" value="VWFA"/>
    <property type="match status" value="1"/>
</dbReference>
<evidence type="ECO:0000259" key="2">
    <source>
        <dbReference type="PROSITE" id="PS50234"/>
    </source>
</evidence>
<keyword evidence="4" id="KW-1185">Reference proteome</keyword>
<feature type="region of interest" description="Disordered" evidence="1">
    <location>
        <begin position="25"/>
        <end position="46"/>
    </location>
</feature>
<accession>A0ABT3TGH1</accession>
<dbReference type="SUPFAM" id="SSF53300">
    <property type="entry name" value="vWA-like"/>
    <property type="match status" value="1"/>
</dbReference>
<dbReference type="Pfam" id="PF12034">
    <property type="entry name" value="YfbK_C"/>
    <property type="match status" value="1"/>
</dbReference>
<dbReference type="InterPro" id="IPR036465">
    <property type="entry name" value="vWFA_dom_sf"/>
</dbReference>
<dbReference type="CDD" id="cd01465">
    <property type="entry name" value="vWA_subgroup"/>
    <property type="match status" value="1"/>
</dbReference>
<dbReference type="RefSeq" id="WP_279245139.1">
    <property type="nucleotide sequence ID" value="NZ_SHNN01000002.1"/>
</dbReference>
<dbReference type="EMBL" id="SHNN01000002">
    <property type="protein sequence ID" value="MCX2981124.1"/>
    <property type="molecule type" value="Genomic_DNA"/>
</dbReference>
<dbReference type="SMART" id="SM00327">
    <property type="entry name" value="VWA"/>
    <property type="match status" value="1"/>
</dbReference>
<dbReference type="PANTHER" id="PTHR10579">
    <property type="entry name" value="CALCIUM-ACTIVATED CHLORIDE CHANNEL REGULATOR"/>
    <property type="match status" value="1"/>
</dbReference>
<protein>
    <submittedName>
        <fullName evidence="3">VWA domain-containing protein</fullName>
    </submittedName>
</protein>
<feature type="domain" description="VWFA" evidence="2">
    <location>
        <begin position="210"/>
        <end position="395"/>
    </location>
</feature>
<evidence type="ECO:0000313" key="4">
    <source>
        <dbReference type="Proteomes" id="UP001143362"/>
    </source>
</evidence>
<dbReference type="Pfam" id="PF12450">
    <property type="entry name" value="vWF_A"/>
    <property type="match status" value="1"/>
</dbReference>
<comment type="caution">
    <text evidence="3">The sequence shown here is derived from an EMBL/GenBank/DDBJ whole genome shotgun (WGS) entry which is preliminary data.</text>
</comment>
<organism evidence="3 4">
    <name type="scientific">Candidatus Litorirhabdus singularis</name>
    <dbReference type="NCBI Taxonomy" id="2518993"/>
    <lineage>
        <taxon>Bacteria</taxon>
        <taxon>Pseudomonadati</taxon>
        <taxon>Pseudomonadota</taxon>
        <taxon>Gammaproteobacteria</taxon>
        <taxon>Cellvibrionales</taxon>
        <taxon>Halieaceae</taxon>
        <taxon>Candidatus Litorirhabdus</taxon>
    </lineage>
</organism>
<proteinExistence type="predicted"/>
<name>A0ABT3TGH1_9GAMM</name>
<evidence type="ECO:0000256" key="1">
    <source>
        <dbReference type="SAM" id="MobiDB-lite"/>
    </source>
</evidence>
<dbReference type="InterPro" id="IPR021908">
    <property type="entry name" value="YfbK_C"/>
</dbReference>
<dbReference type="InterPro" id="IPR002035">
    <property type="entry name" value="VWF_A"/>
</dbReference>
<dbReference type="Proteomes" id="UP001143362">
    <property type="component" value="Unassembled WGS sequence"/>
</dbReference>
<reference evidence="3" key="1">
    <citation type="submission" date="2019-02" db="EMBL/GenBank/DDBJ databases">
        <authorList>
            <person name="Li S.-H."/>
        </authorList>
    </citation>
    <scope>NUCLEOTIDE SEQUENCE</scope>
    <source>
        <strain evidence="3">IMCC14734</strain>
    </source>
</reference>
<dbReference type="Pfam" id="PF00092">
    <property type="entry name" value="VWA"/>
    <property type="match status" value="1"/>
</dbReference>
<dbReference type="InterPro" id="IPR051266">
    <property type="entry name" value="CLCR"/>
</dbReference>
<evidence type="ECO:0000313" key="3">
    <source>
        <dbReference type="EMBL" id="MCX2981124.1"/>
    </source>
</evidence>